<dbReference type="InterPro" id="IPR003737">
    <property type="entry name" value="GlcNAc_PI_deacetylase-related"/>
</dbReference>
<dbReference type="PANTHER" id="PTHR12993">
    <property type="entry name" value="N-ACETYLGLUCOSAMINYL-PHOSPHATIDYLINOSITOL DE-N-ACETYLASE-RELATED"/>
    <property type="match status" value="1"/>
</dbReference>
<evidence type="ECO:0000313" key="2">
    <source>
        <dbReference type="EMBL" id="WUO50111.1"/>
    </source>
</evidence>
<accession>A0ABZ1RTS0</accession>
<keyword evidence="1" id="KW-0862">Zinc</keyword>
<dbReference type="InterPro" id="IPR024078">
    <property type="entry name" value="LmbE-like_dom_sf"/>
</dbReference>
<dbReference type="SUPFAM" id="SSF102588">
    <property type="entry name" value="LmbE-like"/>
    <property type="match status" value="1"/>
</dbReference>
<protein>
    <submittedName>
        <fullName evidence="2">PIG-L family deacetylase</fullName>
    </submittedName>
</protein>
<reference evidence="2" key="1">
    <citation type="submission" date="2022-10" db="EMBL/GenBank/DDBJ databases">
        <title>The complete genomes of actinobacterial strains from the NBC collection.</title>
        <authorList>
            <person name="Joergensen T.S."/>
            <person name="Alvarez Arevalo M."/>
            <person name="Sterndorff E.B."/>
            <person name="Faurdal D."/>
            <person name="Vuksanovic O."/>
            <person name="Mourched A.-S."/>
            <person name="Charusanti P."/>
            <person name="Shaw S."/>
            <person name="Blin K."/>
            <person name="Weber T."/>
        </authorList>
    </citation>
    <scope>NUCLEOTIDE SEQUENCE</scope>
    <source>
        <strain evidence="2">NBC_00283</strain>
    </source>
</reference>
<evidence type="ECO:0000256" key="1">
    <source>
        <dbReference type="ARBA" id="ARBA00022833"/>
    </source>
</evidence>
<keyword evidence="3" id="KW-1185">Reference proteome</keyword>
<sequence length="236" mass="25040">MTENLERMPEDWENALVLAAHPDDIEFGSAGAVAVWTRKGRAVSYLLATRGEAGIDGMAPEQAAGVREAEQREAASRVGVTEVEFLGHPDGALRAGEALRGDLVAAIRRHRPELVVVFNHHRRTGTGRWNAPDHREFGMCALDALVDAGNRWLLPGAGEPWSVKYVAVANSPEPTHAVDISTGLDAAVESLAAHASYLKGLGHPPEAVRPAVSGQAQSVGARFGGVPAAAFELIPR</sequence>
<name>A0ABZ1RTS0_9ACTN</name>
<evidence type="ECO:0000313" key="3">
    <source>
        <dbReference type="Proteomes" id="UP001432075"/>
    </source>
</evidence>
<gene>
    <name evidence="2" type="ORF">OHU17_32100</name>
</gene>
<organism evidence="2 3">
    <name type="scientific">Streptomyces goshikiensis</name>
    <dbReference type="NCBI Taxonomy" id="1942"/>
    <lineage>
        <taxon>Bacteria</taxon>
        <taxon>Bacillati</taxon>
        <taxon>Actinomycetota</taxon>
        <taxon>Actinomycetes</taxon>
        <taxon>Kitasatosporales</taxon>
        <taxon>Streptomycetaceae</taxon>
        <taxon>Streptomyces</taxon>
    </lineage>
</organism>
<dbReference type="EMBL" id="CP108057">
    <property type="protein sequence ID" value="WUO50111.1"/>
    <property type="molecule type" value="Genomic_DNA"/>
</dbReference>
<dbReference type="Proteomes" id="UP001432075">
    <property type="component" value="Chromosome"/>
</dbReference>
<proteinExistence type="predicted"/>
<dbReference type="RefSeq" id="WP_073794140.1">
    <property type="nucleotide sequence ID" value="NZ_BMVE01000010.1"/>
</dbReference>
<dbReference type="Gene3D" id="3.40.50.10320">
    <property type="entry name" value="LmbE-like"/>
    <property type="match status" value="1"/>
</dbReference>
<dbReference type="Pfam" id="PF02585">
    <property type="entry name" value="PIG-L"/>
    <property type="match status" value="1"/>
</dbReference>
<dbReference type="PANTHER" id="PTHR12993:SF28">
    <property type="entry name" value="LMBE FAMILY PROTEIN"/>
    <property type="match status" value="1"/>
</dbReference>
<dbReference type="GeneID" id="91407865"/>